<evidence type="ECO:0000313" key="10">
    <source>
        <dbReference type="Proteomes" id="UP000288716"/>
    </source>
</evidence>
<dbReference type="GO" id="GO:0003697">
    <property type="term" value="F:single-stranded DNA binding"/>
    <property type="evidence" value="ECO:0007669"/>
    <property type="project" value="TreeGrafter"/>
</dbReference>
<comment type="similarity">
    <text evidence="2">Belongs to the ERCC1/RAD10/SWI10 family.</text>
</comment>
<evidence type="ECO:0000313" key="9">
    <source>
        <dbReference type="EMBL" id="RWS29801.1"/>
    </source>
</evidence>
<dbReference type="Gene3D" id="3.40.50.10130">
    <property type="match status" value="1"/>
</dbReference>
<dbReference type="Gene3D" id="1.10.150.20">
    <property type="entry name" value="5' to 3' exonuclease, C-terminal subdomain"/>
    <property type="match status" value="1"/>
</dbReference>
<dbReference type="InterPro" id="IPR047260">
    <property type="entry name" value="ERCC1-like_central_dom"/>
</dbReference>
<gene>
    <name evidence="9" type="ORF">B4U80_11651</name>
</gene>
<evidence type="ECO:0000256" key="6">
    <source>
        <dbReference type="ARBA" id="ARBA00023242"/>
    </source>
</evidence>
<dbReference type="PANTHER" id="PTHR12749">
    <property type="entry name" value="EXCISION REPAIR CROSS-COMPLEMENTING 1 ERCC1"/>
    <property type="match status" value="1"/>
</dbReference>
<evidence type="ECO:0000256" key="1">
    <source>
        <dbReference type="ARBA" id="ARBA00004123"/>
    </source>
</evidence>
<dbReference type="GO" id="GO:0070522">
    <property type="term" value="C:ERCC4-ERCC1 complex"/>
    <property type="evidence" value="ECO:0007669"/>
    <property type="project" value="TreeGrafter"/>
</dbReference>
<dbReference type="AlphaFoldDB" id="A0A443SQI0"/>
<evidence type="ECO:0000256" key="4">
    <source>
        <dbReference type="ARBA" id="ARBA00023125"/>
    </source>
</evidence>
<feature type="domain" description="ERCC1-like central" evidence="8">
    <location>
        <begin position="89"/>
        <end position="201"/>
    </location>
</feature>
<dbReference type="GO" id="GO:0003684">
    <property type="term" value="F:damaged DNA binding"/>
    <property type="evidence" value="ECO:0007669"/>
    <property type="project" value="InterPro"/>
</dbReference>
<dbReference type="SUPFAM" id="SSF52980">
    <property type="entry name" value="Restriction endonuclease-like"/>
    <property type="match status" value="1"/>
</dbReference>
<dbReference type="InterPro" id="IPR010994">
    <property type="entry name" value="RuvA_2-like"/>
</dbReference>
<accession>A0A443SQI0</accession>
<dbReference type="GO" id="GO:0006302">
    <property type="term" value="P:double-strand break repair"/>
    <property type="evidence" value="ECO:0007669"/>
    <property type="project" value="UniProtKB-ARBA"/>
</dbReference>
<evidence type="ECO:0000256" key="7">
    <source>
        <dbReference type="SAM" id="MobiDB-lite"/>
    </source>
</evidence>
<comment type="caution">
    <text evidence="9">The sequence shown here is derived from an EMBL/GenBank/DDBJ whole genome shotgun (WGS) entry which is preliminary data.</text>
</comment>
<proteinExistence type="inferred from homology"/>
<dbReference type="CDD" id="cd22325">
    <property type="entry name" value="ERCC1_C-like"/>
    <property type="match status" value="1"/>
</dbReference>
<dbReference type="PANTHER" id="PTHR12749:SF0">
    <property type="entry name" value="DNA EXCISION REPAIR PROTEIN ERCC-1"/>
    <property type="match status" value="1"/>
</dbReference>
<comment type="subcellular location">
    <subcellularLocation>
        <location evidence="1">Nucleus</location>
    </subcellularLocation>
</comment>
<name>A0A443SQI0_9ACAR</name>
<evidence type="ECO:0000256" key="3">
    <source>
        <dbReference type="ARBA" id="ARBA00022763"/>
    </source>
</evidence>
<dbReference type="Pfam" id="PF14520">
    <property type="entry name" value="HHH_5"/>
    <property type="match status" value="1"/>
</dbReference>
<keyword evidence="3" id="KW-0227">DNA damage</keyword>
<keyword evidence="4" id="KW-0238">DNA-binding</keyword>
<dbReference type="GO" id="GO:0006312">
    <property type="term" value="P:mitotic recombination"/>
    <property type="evidence" value="ECO:0007669"/>
    <property type="project" value="TreeGrafter"/>
</dbReference>
<dbReference type="InterPro" id="IPR011335">
    <property type="entry name" value="Restrct_endonuc-II-like"/>
</dbReference>
<evidence type="ECO:0000259" key="8">
    <source>
        <dbReference type="Pfam" id="PF03834"/>
    </source>
</evidence>
<dbReference type="InterPro" id="IPR004579">
    <property type="entry name" value="ERCC1/RAD10/SWI10"/>
</dbReference>
<dbReference type="FunFam" id="3.40.50.10130:FF:000001">
    <property type="entry name" value="DNA excision repair protein ERCC-1"/>
    <property type="match status" value="1"/>
</dbReference>
<dbReference type="GO" id="GO:0070914">
    <property type="term" value="P:UV-damage excision repair"/>
    <property type="evidence" value="ECO:0007669"/>
    <property type="project" value="TreeGrafter"/>
</dbReference>
<dbReference type="SUPFAM" id="SSF47781">
    <property type="entry name" value="RuvA domain 2-like"/>
    <property type="match status" value="1"/>
</dbReference>
<protein>
    <submittedName>
        <fullName evidence="9">DNA excision repair protein ERCC-1-like protein</fullName>
    </submittedName>
</protein>
<keyword evidence="10" id="KW-1185">Reference proteome</keyword>
<dbReference type="STRING" id="299467.A0A443SQI0"/>
<dbReference type="NCBIfam" id="TIGR00597">
    <property type="entry name" value="rad10"/>
    <property type="match status" value="1"/>
</dbReference>
<sequence length="290" mass="32692">MTSKKAFTVPDLSDSEEQEPSVKPLFKAGIIIGNNSNAKEIETPVSVERSSLMKHKEISSSAAVTDDCLNAASSSTAEKRKIPQKSNCIFVKNKQRGNLLLKSLKNVNWEYSDIEPDYLMTPQTCALFLSLKYHNLYPNYIYERLKSLQKNYKLRILLLLVDVSDPNVPLKELSKVAVLSDCILMCAWSYEEAARIIETYKTFEHKSPQLIMEIQSANANGTEGNYKCAIEALSSIKSINKTDAITLISTFESLEDIIKSPPENIALCTGFGTQKAERLHQLFHRPFKRF</sequence>
<organism evidence="9 10">
    <name type="scientific">Leptotrombidium deliense</name>
    <dbReference type="NCBI Taxonomy" id="299467"/>
    <lineage>
        <taxon>Eukaryota</taxon>
        <taxon>Metazoa</taxon>
        <taxon>Ecdysozoa</taxon>
        <taxon>Arthropoda</taxon>
        <taxon>Chelicerata</taxon>
        <taxon>Arachnida</taxon>
        <taxon>Acari</taxon>
        <taxon>Acariformes</taxon>
        <taxon>Trombidiformes</taxon>
        <taxon>Prostigmata</taxon>
        <taxon>Anystina</taxon>
        <taxon>Parasitengona</taxon>
        <taxon>Trombiculoidea</taxon>
        <taxon>Trombiculidae</taxon>
        <taxon>Leptotrombidium</taxon>
    </lineage>
</organism>
<evidence type="ECO:0000256" key="5">
    <source>
        <dbReference type="ARBA" id="ARBA00023204"/>
    </source>
</evidence>
<dbReference type="VEuPathDB" id="VectorBase:LDEU002242"/>
<keyword evidence="5" id="KW-0234">DNA repair</keyword>
<dbReference type="EMBL" id="NCKV01000766">
    <property type="protein sequence ID" value="RWS29801.1"/>
    <property type="molecule type" value="Genomic_DNA"/>
</dbReference>
<dbReference type="OrthoDB" id="10262814at2759"/>
<feature type="region of interest" description="Disordered" evidence="7">
    <location>
        <begin position="1"/>
        <end position="20"/>
    </location>
</feature>
<dbReference type="Pfam" id="PF03834">
    <property type="entry name" value="Rad10"/>
    <property type="match status" value="1"/>
</dbReference>
<dbReference type="GO" id="GO:0000110">
    <property type="term" value="C:nucleotide-excision repair factor 1 complex"/>
    <property type="evidence" value="ECO:0007669"/>
    <property type="project" value="TreeGrafter"/>
</dbReference>
<reference evidence="9 10" key="1">
    <citation type="journal article" date="2018" name="Gigascience">
        <title>Genomes of trombidid mites reveal novel predicted allergens and laterally-transferred genes associated with secondary metabolism.</title>
        <authorList>
            <person name="Dong X."/>
            <person name="Chaisiri K."/>
            <person name="Xia D."/>
            <person name="Armstrong S.D."/>
            <person name="Fang Y."/>
            <person name="Donnelly M.J."/>
            <person name="Kadowaki T."/>
            <person name="McGarry J.W."/>
            <person name="Darby A.C."/>
            <person name="Makepeace B.L."/>
        </authorList>
    </citation>
    <scope>NUCLEOTIDE SEQUENCE [LARGE SCALE GENOMIC DNA]</scope>
    <source>
        <strain evidence="9">UoL-UT</strain>
    </source>
</reference>
<dbReference type="Proteomes" id="UP000288716">
    <property type="component" value="Unassembled WGS sequence"/>
</dbReference>
<keyword evidence="6" id="KW-0539">Nucleus</keyword>
<evidence type="ECO:0000256" key="2">
    <source>
        <dbReference type="ARBA" id="ARBA00008283"/>
    </source>
</evidence>